<gene>
    <name evidence="2" type="ORF">AX760_10875</name>
</gene>
<keyword evidence="3" id="KW-1185">Reference proteome</keyword>
<evidence type="ECO:0008006" key="4">
    <source>
        <dbReference type="Google" id="ProtNLM"/>
    </source>
</evidence>
<dbReference type="EMBL" id="LSRP01000035">
    <property type="protein sequence ID" value="OJG00220.1"/>
    <property type="molecule type" value="Genomic_DNA"/>
</dbReference>
<reference evidence="2 3" key="1">
    <citation type="submission" date="2016-02" db="EMBL/GenBank/DDBJ databases">
        <title>Genome sequencing of a beta-galactosidase producing bacteria Rhizobium sp. 59.</title>
        <authorList>
            <person name="Wang D."/>
            <person name="Kot W."/>
            <person name="Qin Y."/>
            <person name="Hansen L."/>
            <person name="Naqvi K."/>
            <person name="Rensing C."/>
        </authorList>
    </citation>
    <scope>NUCLEOTIDE SEQUENCE [LARGE SCALE GENOMIC DNA]</scope>
    <source>
        <strain evidence="2 3">59</strain>
    </source>
</reference>
<organism evidence="2 3">
    <name type="scientific">Pararhizobium antarcticum</name>
    <dbReference type="NCBI Taxonomy" id="1798805"/>
    <lineage>
        <taxon>Bacteria</taxon>
        <taxon>Pseudomonadati</taxon>
        <taxon>Pseudomonadota</taxon>
        <taxon>Alphaproteobacteria</taxon>
        <taxon>Hyphomicrobiales</taxon>
        <taxon>Rhizobiaceae</taxon>
        <taxon>Rhizobium/Agrobacterium group</taxon>
        <taxon>Pararhizobium</taxon>
    </lineage>
</organism>
<evidence type="ECO:0000256" key="1">
    <source>
        <dbReference type="SAM" id="MobiDB-lite"/>
    </source>
</evidence>
<dbReference type="Proteomes" id="UP000182661">
    <property type="component" value="Unassembled WGS sequence"/>
</dbReference>
<accession>A0A657LWR3</accession>
<name>A0A657LWR3_9HYPH</name>
<dbReference type="Gene3D" id="1.10.150.20">
    <property type="entry name" value="5' to 3' exonuclease, C-terminal subdomain"/>
    <property type="match status" value="1"/>
</dbReference>
<evidence type="ECO:0000313" key="2">
    <source>
        <dbReference type="EMBL" id="OJG00220.1"/>
    </source>
</evidence>
<dbReference type="AlphaFoldDB" id="A0A657LWR3"/>
<feature type="compositionally biased region" description="Basic and acidic residues" evidence="1">
    <location>
        <begin position="1"/>
        <end position="11"/>
    </location>
</feature>
<proteinExistence type="predicted"/>
<comment type="caution">
    <text evidence="2">The sequence shown here is derived from an EMBL/GenBank/DDBJ whole genome shotgun (WGS) entry which is preliminary data.</text>
</comment>
<sequence length="194" mass="20372">MVRPVDHKGADKQTGSSGTASASVDAGRDPFGLAQWMPGASLHPLMANPTAAVVAATAVGLGMTSQMAGFMLGAMQGFVDATQKSAPQSETPLVPVDAVTPESLAPVESPVVEAKAPKRPRAARIVKTRADDLKRISGIGPKLEQVLNGMGIRQYADIARWTAKDAQRVDEQLGFSGRVGRDEWVAQARALMKA</sequence>
<feature type="region of interest" description="Disordered" evidence="1">
    <location>
        <begin position="1"/>
        <end position="26"/>
    </location>
</feature>
<feature type="compositionally biased region" description="Polar residues" evidence="1">
    <location>
        <begin position="13"/>
        <end position="22"/>
    </location>
</feature>
<evidence type="ECO:0000313" key="3">
    <source>
        <dbReference type="Proteomes" id="UP000182661"/>
    </source>
</evidence>
<dbReference type="RefSeq" id="WP_071831633.1">
    <property type="nucleotide sequence ID" value="NZ_LSRP01000035.1"/>
</dbReference>
<protein>
    <recommendedName>
        <fullName evidence="4">NADH:ubiquinone oxidoreductase</fullName>
    </recommendedName>
</protein>